<dbReference type="Pfam" id="PF12937">
    <property type="entry name" value="F-box-like"/>
    <property type="match status" value="1"/>
</dbReference>
<dbReference type="SMART" id="SM00256">
    <property type="entry name" value="FBOX"/>
    <property type="match status" value="1"/>
</dbReference>
<sequence length="366" mass="43697">LPYEILLKIVSYLDATSLYYLSRVNKQFCHLANDDLLWHKIYMTRFGVTRPWWMDYPKPRVIPGHSSTGFWKQKYFKALVEQDNPINVPFCFCRNLNVTWHLRVQDYYGQEVTLEPSKVYFFETSIIVRWSNERLPFFNQISRLELHGLKKETHPDRKPQWHSLMLRQDRMDHPKMIGKDRLIKVLFISPGFIVGILRGQKVIVFIMVCLHFHKLVERSLFGSPVRYVQTDYKWFGSLGPLVIWHPLLVNLVYMLCNAFRYITLPLLIFLLDLVCDVQNCCIMTLTLLDEFQKPFWCVSAPITITRSKRPLSFNYSGDHFFMNFHHPEGQVKMKLVWLHEEKQFFLIDLTLLVTIHKVNKYFCTNY</sequence>
<evidence type="ECO:0000313" key="3">
    <source>
        <dbReference type="Proteomes" id="UP000261520"/>
    </source>
</evidence>
<dbReference type="InterPro" id="IPR001810">
    <property type="entry name" value="F-box_dom"/>
</dbReference>
<dbReference type="SUPFAM" id="SSF81383">
    <property type="entry name" value="F-box domain"/>
    <property type="match status" value="1"/>
</dbReference>
<dbReference type="GO" id="GO:0019005">
    <property type="term" value="C:SCF ubiquitin ligase complex"/>
    <property type="evidence" value="ECO:0007669"/>
    <property type="project" value="TreeGrafter"/>
</dbReference>
<reference evidence="2" key="1">
    <citation type="submission" date="2025-08" db="UniProtKB">
        <authorList>
            <consortium name="Ensembl"/>
        </authorList>
    </citation>
    <scope>IDENTIFICATION</scope>
</reference>
<dbReference type="Proteomes" id="UP000261520">
    <property type="component" value="Unplaced"/>
</dbReference>
<proteinExistence type="predicted"/>
<reference evidence="2" key="2">
    <citation type="submission" date="2025-09" db="UniProtKB">
        <authorList>
            <consortium name="Ensembl"/>
        </authorList>
    </citation>
    <scope>IDENTIFICATION</scope>
</reference>
<evidence type="ECO:0000313" key="2">
    <source>
        <dbReference type="Ensembl" id="ENSPMGP00000020205.1"/>
    </source>
</evidence>
<name>A0A3B4AU09_9GOBI</name>
<evidence type="ECO:0000259" key="1">
    <source>
        <dbReference type="PROSITE" id="PS50181"/>
    </source>
</evidence>
<organism evidence="2 3">
    <name type="scientific">Periophthalmus magnuspinnatus</name>
    <dbReference type="NCBI Taxonomy" id="409849"/>
    <lineage>
        <taxon>Eukaryota</taxon>
        <taxon>Metazoa</taxon>
        <taxon>Chordata</taxon>
        <taxon>Craniata</taxon>
        <taxon>Vertebrata</taxon>
        <taxon>Euteleostomi</taxon>
        <taxon>Actinopterygii</taxon>
        <taxon>Neopterygii</taxon>
        <taxon>Teleostei</taxon>
        <taxon>Neoteleostei</taxon>
        <taxon>Acanthomorphata</taxon>
        <taxon>Gobiaria</taxon>
        <taxon>Gobiiformes</taxon>
        <taxon>Gobioidei</taxon>
        <taxon>Gobiidae</taxon>
        <taxon>Oxudercinae</taxon>
        <taxon>Periophthalmus</taxon>
    </lineage>
</organism>
<keyword evidence="3" id="KW-1185">Reference proteome</keyword>
<dbReference type="PROSITE" id="PS50181">
    <property type="entry name" value="FBOX"/>
    <property type="match status" value="1"/>
</dbReference>
<protein>
    <recommendedName>
        <fullName evidence="1">F-box domain-containing protein</fullName>
    </recommendedName>
</protein>
<dbReference type="STRING" id="409849.ENSPMGP00000020205"/>
<dbReference type="InterPro" id="IPR036047">
    <property type="entry name" value="F-box-like_dom_sf"/>
</dbReference>
<feature type="domain" description="F-box" evidence="1">
    <location>
        <begin position="1"/>
        <end position="41"/>
    </location>
</feature>
<dbReference type="Gene3D" id="1.20.1280.50">
    <property type="match status" value="1"/>
</dbReference>
<dbReference type="PANTHER" id="PTHR46731">
    <property type="entry name" value="F-BOX ONLY PROTEIN 15"/>
    <property type="match status" value="1"/>
</dbReference>
<accession>A0A3B4AU09</accession>
<dbReference type="PANTHER" id="PTHR46731:SF1">
    <property type="entry name" value="F-BOX ONLY PROTEIN 15"/>
    <property type="match status" value="1"/>
</dbReference>
<dbReference type="Ensembl" id="ENSPMGT00000021531.1">
    <property type="protein sequence ID" value="ENSPMGP00000020205.1"/>
    <property type="gene ID" value="ENSPMGG00000016365.1"/>
</dbReference>
<dbReference type="AlphaFoldDB" id="A0A3B4AU09"/>